<keyword evidence="13" id="KW-1185">Reference proteome</keyword>
<dbReference type="InterPro" id="IPR050277">
    <property type="entry name" value="Sodium:Solute_Symporter"/>
</dbReference>
<keyword evidence="5 11" id="KW-0812">Transmembrane</keyword>
<dbReference type="InterPro" id="IPR038377">
    <property type="entry name" value="Na/Glc_symporter_sf"/>
</dbReference>
<dbReference type="GO" id="GO:0005886">
    <property type="term" value="C:plasma membrane"/>
    <property type="evidence" value="ECO:0007669"/>
    <property type="project" value="UniProtKB-SubCell"/>
</dbReference>
<gene>
    <name evidence="12" type="ORF">FNH08_01585</name>
</gene>
<evidence type="ECO:0000313" key="13">
    <source>
        <dbReference type="Proteomes" id="UP000400924"/>
    </source>
</evidence>
<keyword evidence="8 11" id="KW-0472">Membrane</keyword>
<reference evidence="12 13" key="1">
    <citation type="submission" date="2019-07" db="EMBL/GenBank/DDBJ databases">
        <title>New species of Amycolatopsis and Streptomyces.</title>
        <authorList>
            <person name="Duangmal K."/>
            <person name="Teo W.F.A."/>
            <person name="Lipun K."/>
        </authorList>
    </citation>
    <scope>NUCLEOTIDE SEQUENCE [LARGE SCALE GENOMIC DNA]</scope>
    <source>
        <strain evidence="12 13">NBRC 106415</strain>
    </source>
</reference>
<dbReference type="EMBL" id="VJZC01000004">
    <property type="protein sequence ID" value="MPY55924.1"/>
    <property type="molecule type" value="Genomic_DNA"/>
</dbReference>
<feature type="transmembrane region" description="Helical" evidence="11">
    <location>
        <begin position="526"/>
        <end position="545"/>
    </location>
</feature>
<dbReference type="InterPro" id="IPR001734">
    <property type="entry name" value="Na/solute_symporter"/>
</dbReference>
<evidence type="ECO:0000256" key="1">
    <source>
        <dbReference type="ARBA" id="ARBA00004651"/>
    </source>
</evidence>
<dbReference type="PROSITE" id="PS50283">
    <property type="entry name" value="NA_SOLUT_SYMP_3"/>
    <property type="match status" value="1"/>
</dbReference>
<keyword evidence="6" id="KW-0769">Symport</keyword>
<name>A0A5N8X9V1_9ACTN</name>
<dbReference type="OrthoDB" id="3946705at2"/>
<evidence type="ECO:0000256" key="2">
    <source>
        <dbReference type="ARBA" id="ARBA00006434"/>
    </source>
</evidence>
<feature type="transmembrane region" description="Helical" evidence="11">
    <location>
        <begin position="201"/>
        <end position="219"/>
    </location>
</feature>
<proteinExistence type="inferred from homology"/>
<feature type="transmembrane region" description="Helical" evidence="11">
    <location>
        <begin position="51"/>
        <end position="74"/>
    </location>
</feature>
<feature type="transmembrane region" description="Helical" evidence="11">
    <location>
        <begin position="123"/>
        <end position="145"/>
    </location>
</feature>
<dbReference type="PANTHER" id="PTHR48086">
    <property type="entry name" value="SODIUM/PROLINE SYMPORTER-RELATED"/>
    <property type="match status" value="1"/>
</dbReference>
<dbReference type="GO" id="GO:0015293">
    <property type="term" value="F:symporter activity"/>
    <property type="evidence" value="ECO:0007669"/>
    <property type="project" value="UniProtKB-KW"/>
</dbReference>
<evidence type="ECO:0000256" key="3">
    <source>
        <dbReference type="ARBA" id="ARBA00022448"/>
    </source>
</evidence>
<comment type="similarity">
    <text evidence="2 9">Belongs to the sodium:solute symporter (SSF) (TC 2.A.21) family.</text>
</comment>
<accession>A0A5N8X9V1</accession>
<dbReference type="Proteomes" id="UP000400924">
    <property type="component" value="Unassembled WGS sequence"/>
</dbReference>
<dbReference type="RefSeq" id="WP_152769402.1">
    <property type="nucleotide sequence ID" value="NZ_VJZC01000004.1"/>
</dbReference>
<feature type="transmembrane region" description="Helical" evidence="11">
    <location>
        <begin position="290"/>
        <end position="311"/>
    </location>
</feature>
<evidence type="ECO:0000256" key="11">
    <source>
        <dbReference type="SAM" id="Phobius"/>
    </source>
</evidence>
<feature type="transmembrane region" description="Helical" evidence="11">
    <location>
        <begin position="231"/>
        <end position="249"/>
    </location>
</feature>
<dbReference type="GO" id="GO:0015123">
    <property type="term" value="F:acetate transmembrane transporter activity"/>
    <property type="evidence" value="ECO:0007669"/>
    <property type="project" value="TreeGrafter"/>
</dbReference>
<dbReference type="PANTHER" id="PTHR48086:SF6">
    <property type="entry name" value="CATION_ACETATE SYMPORTER ACTP"/>
    <property type="match status" value="1"/>
</dbReference>
<keyword evidence="4" id="KW-1003">Cell membrane</keyword>
<comment type="subcellular location">
    <subcellularLocation>
        <location evidence="1">Cell membrane</location>
        <topology evidence="1">Multi-pass membrane protein</topology>
    </subcellularLocation>
</comment>
<evidence type="ECO:0000256" key="6">
    <source>
        <dbReference type="ARBA" id="ARBA00022847"/>
    </source>
</evidence>
<feature type="transmembrane region" description="Helical" evidence="11">
    <location>
        <begin position="95"/>
        <end position="117"/>
    </location>
</feature>
<feature type="transmembrane region" description="Helical" evidence="11">
    <location>
        <begin position="381"/>
        <end position="407"/>
    </location>
</feature>
<evidence type="ECO:0000256" key="10">
    <source>
        <dbReference type="SAM" id="MobiDB-lite"/>
    </source>
</evidence>
<dbReference type="Gene3D" id="1.20.1730.10">
    <property type="entry name" value="Sodium/glucose cotransporter"/>
    <property type="match status" value="1"/>
</dbReference>
<evidence type="ECO:0000256" key="8">
    <source>
        <dbReference type="ARBA" id="ARBA00023136"/>
    </source>
</evidence>
<feature type="transmembrane region" description="Helical" evidence="11">
    <location>
        <begin position="455"/>
        <end position="476"/>
    </location>
</feature>
<feature type="transmembrane region" description="Helical" evidence="11">
    <location>
        <begin position="323"/>
        <end position="349"/>
    </location>
</feature>
<evidence type="ECO:0000256" key="7">
    <source>
        <dbReference type="ARBA" id="ARBA00022989"/>
    </source>
</evidence>
<comment type="caution">
    <text evidence="12">The sequence shown here is derived from an EMBL/GenBank/DDBJ whole genome shotgun (WGS) entry which is preliminary data.</text>
</comment>
<dbReference type="AlphaFoldDB" id="A0A5N8X9V1"/>
<protein>
    <submittedName>
        <fullName evidence="12">Cation acetate symporter</fullName>
    </submittedName>
</protein>
<keyword evidence="3" id="KW-0813">Transport</keyword>
<dbReference type="CDD" id="cd11480">
    <property type="entry name" value="SLC5sbd_u4"/>
    <property type="match status" value="1"/>
</dbReference>
<evidence type="ECO:0000313" key="12">
    <source>
        <dbReference type="EMBL" id="MPY55924.1"/>
    </source>
</evidence>
<dbReference type="GO" id="GO:0006847">
    <property type="term" value="P:plasma membrane acetate transport"/>
    <property type="evidence" value="ECO:0007669"/>
    <property type="project" value="TreeGrafter"/>
</dbReference>
<organism evidence="12 13">
    <name type="scientific">Streptomyces spongiae</name>
    <dbReference type="NCBI Taxonomy" id="565072"/>
    <lineage>
        <taxon>Bacteria</taxon>
        <taxon>Bacillati</taxon>
        <taxon>Actinomycetota</taxon>
        <taxon>Actinomycetes</taxon>
        <taxon>Kitasatosporales</taxon>
        <taxon>Streptomycetaceae</taxon>
        <taxon>Streptomyces</taxon>
    </lineage>
</organism>
<feature type="transmembrane region" description="Helical" evidence="11">
    <location>
        <begin position="483"/>
        <end position="506"/>
    </location>
</feature>
<dbReference type="Pfam" id="PF00474">
    <property type="entry name" value="SSF"/>
    <property type="match status" value="1"/>
</dbReference>
<evidence type="ECO:0000256" key="9">
    <source>
        <dbReference type="RuleBase" id="RU362091"/>
    </source>
</evidence>
<evidence type="ECO:0000256" key="4">
    <source>
        <dbReference type="ARBA" id="ARBA00022475"/>
    </source>
</evidence>
<feature type="region of interest" description="Disordered" evidence="10">
    <location>
        <begin position="1"/>
        <end position="31"/>
    </location>
</feature>
<keyword evidence="7 11" id="KW-1133">Transmembrane helix</keyword>
<feature type="transmembrane region" description="Helical" evidence="11">
    <location>
        <begin position="428"/>
        <end position="449"/>
    </location>
</feature>
<sequence length="558" mass="58632">MHLPTHQHPQQESPHVPKQHARKADQGPQYGQAVAKRMTSPHFLADSFGGLMSPVSAFMTVMILSFLLCLFVGIRNDTVSEFFSASRNLSTGRNALALCGDWVPTSALLGAVSAVAVGGFDGILVAVSLAAAPAVLVILAEPLRATDSFTLGAVLARRFPGSRTRIAAAAITVAICVPMTVIQLTVAGDAAAYILDVESEFASQVCTVMIGTLIITFAAFGGMRGTSIMQIIKIVLLLFTLLVLVNYVLRQAGWGFATIFERAGQQSGDSQSYYSPGQLYGDSSEGILDVLSLCVGVALGSAVLPHVVMRVNVFRDGRSVRRGLAVAAVVLSAFSFLTVLAGLSAAGVIGSKTLVADDQENLSALFQLSESLGGETMGDTLLTLVSCAVFVAALSTTSGLTLAIGSLAHDFSEARRSAESDEGREINLARWFIIGSGALSLFLAVQLHSWSIAPLTSFVFSLGASTVLPALVYSLLWKKFTQAGLYATLYGSLGCCLFLQVLSLSVSGSPVALLSGQDFHWLPLQHIALLSVPVGFLLGWAVSAVQPAESRRTSTPAS</sequence>
<evidence type="ECO:0000256" key="5">
    <source>
        <dbReference type="ARBA" id="ARBA00022692"/>
    </source>
</evidence>
<feature type="transmembrane region" description="Helical" evidence="11">
    <location>
        <begin position="166"/>
        <end position="195"/>
    </location>
</feature>